<evidence type="ECO:0000256" key="7">
    <source>
        <dbReference type="PROSITE-ProRule" id="PRU00023"/>
    </source>
</evidence>
<dbReference type="GO" id="GO:1902495">
    <property type="term" value="C:transmembrane transporter complex"/>
    <property type="evidence" value="ECO:0007669"/>
    <property type="project" value="TreeGrafter"/>
</dbReference>
<evidence type="ECO:0000256" key="1">
    <source>
        <dbReference type="ARBA" id="ARBA00022448"/>
    </source>
</evidence>
<dbReference type="InterPro" id="IPR002110">
    <property type="entry name" value="Ankyrin_rpt"/>
</dbReference>
<evidence type="ECO:0000256" key="10">
    <source>
        <dbReference type="SAM" id="Phobius"/>
    </source>
</evidence>
<evidence type="ECO:0000256" key="5">
    <source>
        <dbReference type="ARBA" id="ARBA00023065"/>
    </source>
</evidence>
<keyword evidence="1" id="KW-0813">Transport</keyword>
<dbReference type="PANTHER" id="PTHR47143:SF3">
    <property type="entry name" value="PWWP DOMAIN-CONTAINING PROTEIN"/>
    <property type="match status" value="1"/>
</dbReference>
<feature type="repeat" description="ANK" evidence="7">
    <location>
        <begin position="406"/>
        <end position="428"/>
    </location>
</feature>
<keyword evidence="10" id="KW-0812">Transmembrane</keyword>
<keyword evidence="6" id="KW-0407">Ion channel</keyword>
<dbReference type="PROSITE" id="PS50088">
    <property type="entry name" value="ANK_REPEAT"/>
    <property type="match status" value="3"/>
</dbReference>
<evidence type="ECO:0000256" key="8">
    <source>
        <dbReference type="SAM" id="Coils"/>
    </source>
</evidence>
<dbReference type="Gene3D" id="1.25.40.20">
    <property type="entry name" value="Ankyrin repeat-containing domain"/>
    <property type="match status" value="4"/>
</dbReference>
<sequence length="1262" mass="143393">MTPLHYAVNQNLHKVIASLLRDDRKCDLNARNKEGYTPLMLACVKNSKNALEALFQRRDDLDLTLCDDKDGNNFFHFLTNCDETMIDKFIVAQKGGNVETREKWLKRVEAALNASNKRGVTPIQQLVENGPLAELRRFKALFEGIEGERILNPNEPTNQGISMNPQIFSDFKETVKKANPYLLLSAAGVGDEKVLQFLSTELGIEVVSERVRKIRINTDRQERSNENDDEKSDGETALHVAAKYNKRTFVLELVKLCHSKDDLPEFLMGKDKKGMTPLLHAAHTGAWDAAEVLISEIRETGKYSDTKLFFHHNDSNENMLILAKNNKHPDFIENLLKTLIVDDLEYANTFWEAQKSETSMAKNLLYSIVGCGSVEGLKKILDKGDEKDFDDRKRGIQKMISTRDENDETVLHVAIRKGHLSVVKYLLQTPNVALALIINEVDSQKNTALHLAAQDGHEEICTELLRKGVKTHLVNKDDMTPFDLAISCGQLECVEALAKHYKIDGGDVDKMKPLHYAARGGHEKIVKYLLDVTKDKPGATIDKTCWIKGKDNNWEEKTALDIALDGKKIKVAEILLKHRDWKKLLRRAKYFPEEQEELETPMRRLIKKFPSLAKQVMDQCKEAVPRSKKHFNYNFEFIDDTFMFPKKDGSYSLSNEKGEELVPNEYLHPDAKCYTKDKIKIREFHPLRLMADSEHKETRELLEHELVKVMLDYRWNTYGKRGYYICSLLPYISFLIAYIGLFCLMDGENIHPNHNNSTHQNGLRSMNSFDTTCAITTSTDGSEDGLIHCFKKDGPIPEGAKQLADARIERAISGINNHLSSIELEEDIVVHRNVHTNNGHLLDRFVTCFCLLVVQSAYVAKENKDIWTIHLDVPQSLPIVYSIDGHLCSLHHGFLFQFLSADSKRGVLNSHILFPQNPHDVHGRDRLFGEALRITAMVIFPVFVMLIVVLLSNLFTGVAVGDIETIRRETEITEIAVRPQEKQEKEVIDSFPEEKEEIDSSPEKHFTTTQNMVKNLQLQVKTLNNELSEQRETMKKMYSLLEKLVDLKPLTPNAQPNDGTQEAKGDPQQSVEQQPVEQQPVEQQPVEQQPVEQQPVEQQPGQQQPGQQQPGQQQPPTPNAQPNEQQPGQQQPGQQQPPTPNAQPNGGTQEAKGEPQQPRQQQPEKQQPGNQGEQQPVEQQPGQDDPASQGEPFDLSLPVKLNEDELIKSERDLKGRENEQDQSEKAKLARENMYPNISQPKELLNLLSTQKAFESTLNPESF</sequence>
<name>A0AAF3FPJ0_9BILA</name>
<keyword evidence="8" id="KW-0175">Coiled coil</keyword>
<keyword evidence="4 7" id="KW-0040">ANK repeat</keyword>
<evidence type="ECO:0000256" key="2">
    <source>
        <dbReference type="ARBA" id="ARBA00022606"/>
    </source>
</evidence>
<feature type="region of interest" description="Disordered" evidence="9">
    <location>
        <begin position="983"/>
        <end position="1004"/>
    </location>
</feature>
<feature type="repeat" description="ANK" evidence="7">
    <location>
        <begin position="509"/>
        <end position="531"/>
    </location>
</feature>
<protein>
    <submittedName>
        <fullName evidence="12">Uncharacterized protein</fullName>
    </submittedName>
</protein>
<feature type="transmembrane region" description="Helical" evidence="10">
    <location>
        <begin position="722"/>
        <end position="744"/>
    </location>
</feature>
<feature type="coiled-coil region" evidence="8">
    <location>
        <begin position="1006"/>
        <end position="1044"/>
    </location>
</feature>
<dbReference type="InterPro" id="IPR036770">
    <property type="entry name" value="Ankyrin_rpt-contain_sf"/>
</dbReference>
<dbReference type="SMART" id="SM00248">
    <property type="entry name" value="ANK"/>
    <property type="match status" value="11"/>
</dbReference>
<evidence type="ECO:0000256" key="4">
    <source>
        <dbReference type="ARBA" id="ARBA00023043"/>
    </source>
</evidence>
<accession>A0AAF3FPJ0</accession>
<evidence type="ECO:0000256" key="3">
    <source>
        <dbReference type="ARBA" id="ARBA00022737"/>
    </source>
</evidence>
<dbReference type="PANTHER" id="PTHR47143">
    <property type="entry name" value="TRANSIENT RECEPTOR POTENTIAL CATION CHANNEL PROTEIN PAINLESS"/>
    <property type="match status" value="1"/>
</dbReference>
<dbReference type="Pfam" id="PF00023">
    <property type="entry name" value="Ank"/>
    <property type="match status" value="1"/>
</dbReference>
<dbReference type="WBParaSite" id="MBELARI_LOCUS800">
    <property type="protein sequence ID" value="MBELARI_LOCUS800"/>
    <property type="gene ID" value="MBELARI_LOCUS800"/>
</dbReference>
<evidence type="ECO:0000256" key="9">
    <source>
        <dbReference type="SAM" id="MobiDB-lite"/>
    </source>
</evidence>
<dbReference type="GO" id="GO:0034220">
    <property type="term" value="P:monoatomic ion transmembrane transport"/>
    <property type="evidence" value="ECO:0007669"/>
    <property type="project" value="UniProtKB-KW"/>
</dbReference>
<reference evidence="12" key="1">
    <citation type="submission" date="2024-02" db="UniProtKB">
        <authorList>
            <consortium name="WormBaseParasite"/>
        </authorList>
    </citation>
    <scope>IDENTIFICATION</scope>
</reference>
<keyword evidence="11" id="KW-1185">Reference proteome</keyword>
<feature type="compositionally biased region" description="Basic and acidic residues" evidence="9">
    <location>
        <begin position="1201"/>
        <end position="1230"/>
    </location>
</feature>
<organism evidence="11 12">
    <name type="scientific">Mesorhabditis belari</name>
    <dbReference type="NCBI Taxonomy" id="2138241"/>
    <lineage>
        <taxon>Eukaryota</taxon>
        <taxon>Metazoa</taxon>
        <taxon>Ecdysozoa</taxon>
        <taxon>Nematoda</taxon>
        <taxon>Chromadorea</taxon>
        <taxon>Rhabditida</taxon>
        <taxon>Rhabditina</taxon>
        <taxon>Rhabditomorpha</taxon>
        <taxon>Rhabditoidea</taxon>
        <taxon>Rhabditidae</taxon>
        <taxon>Mesorhabditinae</taxon>
        <taxon>Mesorhabditis</taxon>
    </lineage>
</organism>
<feature type="transmembrane region" description="Helical" evidence="10">
    <location>
        <begin position="934"/>
        <end position="955"/>
    </location>
</feature>
<dbReference type="SUPFAM" id="SSF48403">
    <property type="entry name" value="Ankyrin repeat"/>
    <property type="match status" value="2"/>
</dbReference>
<dbReference type="Proteomes" id="UP000887575">
    <property type="component" value="Unassembled WGS sequence"/>
</dbReference>
<feature type="region of interest" description="Disordered" evidence="9">
    <location>
        <begin position="1049"/>
        <end position="1234"/>
    </location>
</feature>
<evidence type="ECO:0000313" key="12">
    <source>
        <dbReference type="WBParaSite" id="MBELARI_LOCUS800"/>
    </source>
</evidence>
<feature type="compositionally biased region" description="Low complexity" evidence="9">
    <location>
        <begin position="1142"/>
        <end position="1183"/>
    </location>
</feature>
<feature type="repeat" description="ANK" evidence="7">
    <location>
        <begin position="444"/>
        <end position="476"/>
    </location>
</feature>
<evidence type="ECO:0000313" key="11">
    <source>
        <dbReference type="Proteomes" id="UP000887575"/>
    </source>
</evidence>
<proteinExistence type="predicted"/>
<keyword evidence="5" id="KW-0406">Ion transport</keyword>
<keyword evidence="2" id="KW-0716">Sensory transduction</keyword>
<evidence type="ECO:0000256" key="6">
    <source>
        <dbReference type="ARBA" id="ARBA00023303"/>
    </source>
</evidence>
<feature type="compositionally biased region" description="Low complexity" evidence="9">
    <location>
        <begin position="1120"/>
        <end position="1134"/>
    </location>
</feature>
<dbReference type="GO" id="GO:0022857">
    <property type="term" value="F:transmembrane transporter activity"/>
    <property type="evidence" value="ECO:0007669"/>
    <property type="project" value="TreeGrafter"/>
</dbReference>
<dbReference type="AlphaFoldDB" id="A0AAF3FPJ0"/>
<keyword evidence="10" id="KW-0472">Membrane</keyword>
<dbReference type="InterPro" id="IPR052076">
    <property type="entry name" value="TRP_cation_channel"/>
</dbReference>
<keyword evidence="10" id="KW-1133">Transmembrane helix</keyword>
<feature type="compositionally biased region" description="Low complexity" evidence="9">
    <location>
        <begin position="1067"/>
        <end position="1112"/>
    </location>
</feature>
<dbReference type="Pfam" id="PF12796">
    <property type="entry name" value="Ank_2"/>
    <property type="match status" value="3"/>
</dbReference>
<keyword evidence="3" id="KW-0677">Repeat</keyword>
<dbReference type="PROSITE" id="PS50297">
    <property type="entry name" value="ANK_REP_REGION"/>
    <property type="match status" value="3"/>
</dbReference>